<dbReference type="InterPro" id="IPR001650">
    <property type="entry name" value="Helicase_C-like"/>
</dbReference>
<feature type="compositionally biased region" description="Basic and acidic residues" evidence="2">
    <location>
        <begin position="315"/>
        <end position="324"/>
    </location>
</feature>
<keyword evidence="1 4" id="KW-0067">ATP-binding</keyword>
<dbReference type="GO" id="GO:0005524">
    <property type="term" value="F:ATP binding"/>
    <property type="evidence" value="ECO:0007669"/>
    <property type="project" value="InterPro"/>
</dbReference>
<dbReference type="Proteomes" id="UP000012174">
    <property type="component" value="Unassembled WGS sequence"/>
</dbReference>
<name>M7TSN0_EUTLA</name>
<dbReference type="InterPro" id="IPR006935">
    <property type="entry name" value="Helicase/UvrB_N"/>
</dbReference>
<dbReference type="STRING" id="1287681.M7TSN0"/>
<keyword evidence="5" id="KW-1185">Reference proteome</keyword>
<gene>
    <name evidence="4" type="ORF">UCREL1_3336</name>
</gene>
<dbReference type="GO" id="GO:0070125">
    <property type="term" value="P:mitochondrial translational elongation"/>
    <property type="evidence" value="ECO:0007669"/>
    <property type="project" value="TreeGrafter"/>
</dbReference>
<protein>
    <submittedName>
        <fullName evidence="4">Putative dead deah box helicase protein</fullName>
    </submittedName>
</protein>
<evidence type="ECO:0000259" key="3">
    <source>
        <dbReference type="PROSITE" id="PS51192"/>
    </source>
</evidence>
<evidence type="ECO:0000256" key="1">
    <source>
        <dbReference type="ARBA" id="ARBA00022806"/>
    </source>
</evidence>
<sequence length="544" mass="60652">MGTAELMILESITRAGKTVIFTQLIDRVEPSLKKADQTLILAHRRELVEQAARHCSNAYPSKRVEIEMGNMHASGSADITIASVQSITSGDRFSKFDPQQFKLVLVDEAHHIVAPGYLRTLEYFGLEQKRAISPVLVGVSATFSRFDGLRLGTAIDEIVYHKDYIDMIGDKWLSDVIFTTVESTANLSRVKSGANGDFQSGELSRVVNTDRINEITVRSCVDARFVTGDTPKVERSERLDAFKRGEFPVLVNCGVFTEGTDIPNIDCIILARPTRSHMVSSLATGIVTTPTLFGLDPSEIVKDASVDELRSLKNRKEAEQERNEQVLTQVPSPSDGKARGNITFTEYDSVFDLIEDTSGEKHIRSISKNAWVQVAPAKYVLSGPDGTYLRLEVADDAETTDAKFVAWEVRSLPQGVSSKSPYAKPRRLFKATTFTDAVHGADKYASEKYPHRLISRYQTWRRGPPTDGQLKFLNQFREKDDKLQTADITKGKAADMITKLRHGARGHFASINAKRRQKEKQLLANEQRQALKFREKVTVGPLAT</sequence>
<dbReference type="GO" id="GO:0061749">
    <property type="term" value="F:forked DNA-dependent helicase activity"/>
    <property type="evidence" value="ECO:0007669"/>
    <property type="project" value="TreeGrafter"/>
</dbReference>
<dbReference type="GO" id="GO:0032042">
    <property type="term" value="P:mitochondrial DNA metabolic process"/>
    <property type="evidence" value="ECO:0007669"/>
    <property type="project" value="TreeGrafter"/>
</dbReference>
<dbReference type="InterPro" id="IPR050742">
    <property type="entry name" value="Helicase_Restrict-Modif_Enz"/>
</dbReference>
<evidence type="ECO:0000313" key="5">
    <source>
        <dbReference type="Proteomes" id="UP000012174"/>
    </source>
</evidence>
<keyword evidence="1 4" id="KW-0347">Helicase</keyword>
<dbReference type="HOGENOM" id="CLU_014765_0_0_1"/>
<keyword evidence="1 4" id="KW-0378">Hydrolase</keyword>
<organism evidence="4 5">
    <name type="scientific">Eutypa lata (strain UCR-EL1)</name>
    <name type="common">Grapevine dieback disease fungus</name>
    <name type="synonym">Eutypa armeniacae</name>
    <dbReference type="NCBI Taxonomy" id="1287681"/>
    <lineage>
        <taxon>Eukaryota</taxon>
        <taxon>Fungi</taxon>
        <taxon>Dikarya</taxon>
        <taxon>Ascomycota</taxon>
        <taxon>Pezizomycotina</taxon>
        <taxon>Sordariomycetes</taxon>
        <taxon>Xylariomycetidae</taxon>
        <taxon>Xylariales</taxon>
        <taxon>Diatrypaceae</taxon>
        <taxon>Eutypa</taxon>
    </lineage>
</organism>
<dbReference type="KEGG" id="ela:UCREL1_3336"/>
<feature type="region of interest" description="Disordered" evidence="2">
    <location>
        <begin position="315"/>
        <end position="339"/>
    </location>
</feature>
<keyword evidence="1 4" id="KW-0547">Nucleotide-binding</keyword>
<dbReference type="PANTHER" id="PTHR47396">
    <property type="entry name" value="TYPE I RESTRICTION ENZYME ECOKI R PROTEIN"/>
    <property type="match status" value="1"/>
</dbReference>
<dbReference type="OrthoDB" id="16911at2759"/>
<dbReference type="SMART" id="SM00487">
    <property type="entry name" value="DEXDc"/>
    <property type="match status" value="1"/>
</dbReference>
<dbReference type="GO" id="GO:0005759">
    <property type="term" value="C:mitochondrial matrix"/>
    <property type="evidence" value="ECO:0007669"/>
    <property type="project" value="TreeGrafter"/>
</dbReference>
<proteinExistence type="predicted"/>
<dbReference type="OMA" id="HVIDMVA"/>
<dbReference type="Gene3D" id="3.40.50.300">
    <property type="entry name" value="P-loop containing nucleotide triphosphate hydrolases"/>
    <property type="match status" value="2"/>
</dbReference>
<dbReference type="InterPro" id="IPR014001">
    <property type="entry name" value="Helicase_ATP-bd"/>
</dbReference>
<dbReference type="EMBL" id="KB706042">
    <property type="protein sequence ID" value="EMR69645.1"/>
    <property type="molecule type" value="Genomic_DNA"/>
</dbReference>
<evidence type="ECO:0000256" key="2">
    <source>
        <dbReference type="SAM" id="MobiDB-lite"/>
    </source>
</evidence>
<accession>M7TSN0</accession>
<reference evidence="5" key="1">
    <citation type="journal article" date="2013" name="Genome Announc.">
        <title>Draft genome sequence of the grapevine dieback fungus Eutypa lata UCR-EL1.</title>
        <authorList>
            <person name="Blanco-Ulate B."/>
            <person name="Rolshausen P.E."/>
            <person name="Cantu D."/>
        </authorList>
    </citation>
    <scope>NUCLEOTIDE SEQUENCE [LARGE SCALE GENOMIC DNA]</scope>
    <source>
        <strain evidence="5">UCR-EL1</strain>
    </source>
</reference>
<dbReference type="SUPFAM" id="SSF52540">
    <property type="entry name" value="P-loop containing nucleoside triphosphate hydrolases"/>
    <property type="match status" value="1"/>
</dbReference>
<evidence type="ECO:0000313" key="4">
    <source>
        <dbReference type="EMBL" id="EMR69645.1"/>
    </source>
</evidence>
<dbReference type="Pfam" id="PF04851">
    <property type="entry name" value="ResIII"/>
    <property type="match status" value="1"/>
</dbReference>
<dbReference type="InterPro" id="IPR027417">
    <property type="entry name" value="P-loop_NTPase"/>
</dbReference>
<dbReference type="eggNOG" id="ENOG502QT4U">
    <property type="taxonomic scope" value="Eukaryota"/>
</dbReference>
<dbReference type="PANTHER" id="PTHR47396:SF1">
    <property type="entry name" value="ATP-DEPENDENT HELICASE IRC3-RELATED"/>
    <property type="match status" value="1"/>
</dbReference>
<dbReference type="AlphaFoldDB" id="M7TSN0"/>
<dbReference type="GO" id="GO:0016787">
    <property type="term" value="F:hydrolase activity"/>
    <property type="evidence" value="ECO:0007669"/>
    <property type="project" value="InterPro"/>
</dbReference>
<dbReference type="PROSITE" id="PS51192">
    <property type="entry name" value="HELICASE_ATP_BIND_1"/>
    <property type="match status" value="1"/>
</dbReference>
<dbReference type="Pfam" id="PF00271">
    <property type="entry name" value="Helicase_C"/>
    <property type="match status" value="1"/>
</dbReference>
<feature type="domain" description="Helicase ATP-binding" evidence="3">
    <location>
        <begin position="1"/>
        <end position="161"/>
    </location>
</feature>
<dbReference type="GO" id="GO:0036121">
    <property type="term" value="F:double-stranded DNA helicase activity"/>
    <property type="evidence" value="ECO:0007669"/>
    <property type="project" value="TreeGrafter"/>
</dbReference>
<dbReference type="GO" id="GO:0000403">
    <property type="term" value="F:Y-form DNA binding"/>
    <property type="evidence" value="ECO:0007669"/>
    <property type="project" value="TreeGrafter"/>
</dbReference>